<dbReference type="RefSeq" id="WP_191749999.1">
    <property type="nucleotide sequence ID" value="NZ_JACSQZ010000027.1"/>
</dbReference>
<protein>
    <submittedName>
        <fullName evidence="2">Uncharacterized protein</fullName>
    </submittedName>
</protein>
<dbReference type="Proteomes" id="UP000640335">
    <property type="component" value="Unassembled WGS sequence"/>
</dbReference>
<keyword evidence="1" id="KW-1133">Transmembrane helix</keyword>
<proteinExistence type="predicted"/>
<evidence type="ECO:0000256" key="1">
    <source>
        <dbReference type="SAM" id="Phobius"/>
    </source>
</evidence>
<feature type="transmembrane region" description="Helical" evidence="1">
    <location>
        <begin position="74"/>
        <end position="95"/>
    </location>
</feature>
<dbReference type="EMBL" id="JACSQZ010000027">
    <property type="protein sequence ID" value="MBD7915239.1"/>
    <property type="molecule type" value="Genomic_DNA"/>
</dbReference>
<sequence>MEKKKNNNKVYIINVNSIIYLIVFLLILISTIYFISKGMGDTNVTIQSTGEYNQDQIIAIEAVANNVTGRINNIIAVSAIFFAVIVSSVSVFQFVKVKDFDKQINDLLEGTQLLNRDLTLSKAQIEELRYEINSIYDEKNILKLDNIRIKLEFNIYKIEDSFLKPGVNTIKFINLIDESINLTEKYPDIIDNIEVSKLYYKRAYSSYIINMKNDAIYYGNLALKKVKNVYPDMEVDNLSEMEYIENIGRLLINIYLEDNSNELIDNVINEIKNVLNSQLNDRLSFLYLSSVEEAIEIIEENYKYYGDYFLKKFNEYYNKGSFDNFKNDNAFIKLIESFNVRINE</sequence>
<organism evidence="2 3">
    <name type="scientific">Clostridium gallinarum</name>
    <dbReference type="NCBI Taxonomy" id="2762246"/>
    <lineage>
        <taxon>Bacteria</taxon>
        <taxon>Bacillati</taxon>
        <taxon>Bacillota</taxon>
        <taxon>Clostridia</taxon>
        <taxon>Eubacteriales</taxon>
        <taxon>Clostridiaceae</taxon>
        <taxon>Clostridium</taxon>
    </lineage>
</organism>
<keyword evidence="3" id="KW-1185">Reference proteome</keyword>
<keyword evidence="1" id="KW-0812">Transmembrane</keyword>
<comment type="caution">
    <text evidence="2">The sequence shown here is derived from an EMBL/GenBank/DDBJ whole genome shotgun (WGS) entry which is preliminary data.</text>
</comment>
<evidence type="ECO:0000313" key="2">
    <source>
        <dbReference type="EMBL" id="MBD7915239.1"/>
    </source>
</evidence>
<gene>
    <name evidence="2" type="ORF">H9660_08775</name>
</gene>
<name>A0ABR8Q4B8_9CLOT</name>
<accession>A0ABR8Q4B8</accession>
<reference evidence="2 3" key="1">
    <citation type="submission" date="2020-08" db="EMBL/GenBank/DDBJ databases">
        <title>A Genomic Blueprint of the Chicken Gut Microbiome.</title>
        <authorList>
            <person name="Gilroy R."/>
            <person name="Ravi A."/>
            <person name="Getino M."/>
            <person name="Pursley I."/>
            <person name="Horton D.L."/>
            <person name="Alikhan N.-F."/>
            <person name="Baker D."/>
            <person name="Gharbi K."/>
            <person name="Hall N."/>
            <person name="Watson M."/>
            <person name="Adriaenssens E.M."/>
            <person name="Foster-Nyarko E."/>
            <person name="Jarju S."/>
            <person name="Secka A."/>
            <person name="Antonio M."/>
            <person name="Oren A."/>
            <person name="Chaudhuri R."/>
            <person name="La Ragione R.M."/>
            <person name="Hildebrand F."/>
            <person name="Pallen M.J."/>
        </authorList>
    </citation>
    <scope>NUCLEOTIDE SEQUENCE [LARGE SCALE GENOMIC DNA]</scope>
    <source>
        <strain evidence="2 3">Sa3CUN1</strain>
    </source>
</reference>
<evidence type="ECO:0000313" key="3">
    <source>
        <dbReference type="Proteomes" id="UP000640335"/>
    </source>
</evidence>
<feature type="transmembrane region" description="Helical" evidence="1">
    <location>
        <begin position="12"/>
        <end position="35"/>
    </location>
</feature>
<keyword evidence="1" id="KW-0472">Membrane</keyword>